<feature type="site" description="Important for catalytic activity" evidence="7">
    <location>
        <position position="377"/>
    </location>
</feature>
<dbReference type="InterPro" id="IPR036691">
    <property type="entry name" value="Endo/exonu/phosph_ase_sf"/>
</dbReference>
<feature type="site" description="Transition state stabilizer" evidence="7">
    <location>
        <position position="290"/>
    </location>
</feature>
<dbReference type="AlphaFoldDB" id="A0A1X6N995"/>
<keyword evidence="6" id="KW-0464">Manganese</keyword>
<dbReference type="InterPro" id="IPR004808">
    <property type="entry name" value="AP_endonuc_1"/>
</dbReference>
<evidence type="ECO:0000256" key="2">
    <source>
        <dbReference type="ARBA" id="ARBA00022723"/>
    </source>
</evidence>
<keyword evidence="8" id="KW-0227">DNA damage</keyword>
<feature type="active site" description="Proton acceptor" evidence="5">
    <location>
        <position position="404"/>
    </location>
</feature>
<feature type="site" description="Interaction with DNA substrate" evidence="7">
    <location>
        <position position="404"/>
    </location>
</feature>
<dbReference type="PANTHER" id="PTHR22748:SF6">
    <property type="entry name" value="DNA-(APURINIC OR APYRIMIDINIC SITE) ENDONUCLEASE"/>
    <property type="match status" value="1"/>
</dbReference>
<keyword evidence="12" id="KW-1185">Reference proteome</keyword>
<feature type="binding site" evidence="6">
    <location>
        <position position="290"/>
    </location>
    <ligand>
        <name>Mg(2+)</name>
        <dbReference type="ChEBI" id="CHEBI:18420"/>
        <label>1</label>
    </ligand>
</feature>
<keyword evidence="3" id="KW-0378">Hydrolase</keyword>
<comment type="similarity">
    <text evidence="1 8">Belongs to the DNA repair enzymes AP/ExoA family.</text>
</comment>
<evidence type="ECO:0000256" key="7">
    <source>
        <dbReference type="PIRSR" id="PIRSR604808-3"/>
    </source>
</evidence>
<dbReference type="PANTHER" id="PTHR22748">
    <property type="entry name" value="AP ENDONUCLEASE"/>
    <property type="match status" value="1"/>
</dbReference>
<dbReference type="Gene3D" id="3.60.10.10">
    <property type="entry name" value="Endonuclease/exonuclease/phosphatase"/>
    <property type="match status" value="2"/>
</dbReference>
<dbReference type="InterPro" id="IPR005135">
    <property type="entry name" value="Endo/exonuclease/phosphatase"/>
</dbReference>
<dbReference type="EMBL" id="KZ110593">
    <property type="protein sequence ID" value="OSX65134.1"/>
    <property type="molecule type" value="Genomic_DNA"/>
</dbReference>
<dbReference type="GO" id="GO:0008311">
    <property type="term" value="F:double-stranded DNA 3'-5' DNA exonuclease activity"/>
    <property type="evidence" value="ECO:0007669"/>
    <property type="project" value="TreeGrafter"/>
</dbReference>
<dbReference type="GO" id="GO:0005634">
    <property type="term" value="C:nucleus"/>
    <property type="evidence" value="ECO:0007669"/>
    <property type="project" value="TreeGrafter"/>
</dbReference>
<dbReference type="RefSeq" id="XP_024341928.1">
    <property type="nucleotide sequence ID" value="XM_024484651.1"/>
</dbReference>
<dbReference type="GeneID" id="36329600"/>
<feature type="binding site" evidence="6">
    <location>
        <position position="404"/>
    </location>
    <ligand>
        <name>Mg(2+)</name>
        <dbReference type="ChEBI" id="CHEBI:18420"/>
        <label>1</label>
    </ligand>
</feature>
<feature type="binding site" evidence="6">
    <location>
        <position position="288"/>
    </location>
    <ligand>
        <name>Mg(2+)</name>
        <dbReference type="ChEBI" id="CHEBI:18420"/>
        <label>1</label>
    </ligand>
</feature>
<evidence type="ECO:0000256" key="6">
    <source>
        <dbReference type="PIRSR" id="PIRSR604808-2"/>
    </source>
</evidence>
<evidence type="ECO:0000256" key="1">
    <source>
        <dbReference type="ARBA" id="ARBA00007092"/>
    </source>
</evidence>
<dbReference type="GO" id="GO:0008081">
    <property type="term" value="F:phosphoric diester hydrolase activity"/>
    <property type="evidence" value="ECO:0007669"/>
    <property type="project" value="TreeGrafter"/>
</dbReference>
<keyword evidence="4 6" id="KW-0460">Magnesium</keyword>
<dbReference type="SUPFAM" id="SSF56219">
    <property type="entry name" value="DNase I-like"/>
    <property type="match status" value="1"/>
</dbReference>
<dbReference type="Proteomes" id="UP000194127">
    <property type="component" value="Unassembled WGS sequence"/>
</dbReference>
<organism evidence="11 12">
    <name type="scientific">Postia placenta MAD-698-R-SB12</name>
    <dbReference type="NCBI Taxonomy" id="670580"/>
    <lineage>
        <taxon>Eukaryota</taxon>
        <taxon>Fungi</taxon>
        <taxon>Dikarya</taxon>
        <taxon>Basidiomycota</taxon>
        <taxon>Agaricomycotina</taxon>
        <taxon>Agaricomycetes</taxon>
        <taxon>Polyporales</taxon>
        <taxon>Adustoporiaceae</taxon>
        <taxon>Rhodonia</taxon>
    </lineage>
</organism>
<keyword evidence="8" id="KW-0234">DNA repair</keyword>
<reference evidence="11 12" key="1">
    <citation type="submission" date="2017-04" db="EMBL/GenBank/DDBJ databases">
        <title>Genome Sequence of the Model Brown-Rot Fungus Postia placenta SB12.</title>
        <authorList>
            <consortium name="DOE Joint Genome Institute"/>
            <person name="Gaskell J."/>
            <person name="Kersten P."/>
            <person name="Larrondo L.F."/>
            <person name="Canessa P."/>
            <person name="Martinez D."/>
            <person name="Hibbett D."/>
            <person name="Schmoll M."/>
            <person name="Kubicek C.P."/>
            <person name="Martinez A.T."/>
            <person name="Yadav J."/>
            <person name="Master E."/>
            <person name="Magnuson J.K."/>
            <person name="James T."/>
            <person name="Yaver D."/>
            <person name="Berka R."/>
            <person name="Labutti K."/>
            <person name="Lipzen A."/>
            <person name="Aerts A."/>
            <person name="Barry K."/>
            <person name="Henrissat B."/>
            <person name="Blanchette R."/>
            <person name="Grigoriev I."/>
            <person name="Cullen D."/>
        </authorList>
    </citation>
    <scope>NUCLEOTIDE SEQUENCE [LARGE SCALE GENOMIC DNA]</scope>
    <source>
        <strain evidence="11 12">MAD-698-R-SB12</strain>
    </source>
</reference>
<dbReference type="NCBIfam" id="TIGR00633">
    <property type="entry name" value="xth"/>
    <property type="match status" value="1"/>
</dbReference>
<name>A0A1X6N995_9APHY</name>
<comment type="cofactor">
    <cofactor evidence="6 8">
        <name>Mg(2+)</name>
        <dbReference type="ChEBI" id="CHEBI:18420"/>
    </cofactor>
    <cofactor evidence="6 8">
        <name>Mn(2+)</name>
        <dbReference type="ChEBI" id="CHEBI:29035"/>
    </cofactor>
    <text evidence="6 8">Probably binds two magnesium or manganese ions per subunit.</text>
</comment>
<dbReference type="GO" id="GO:0046872">
    <property type="term" value="F:metal ion binding"/>
    <property type="evidence" value="ECO:0007669"/>
    <property type="project" value="UniProtKB-KW"/>
</dbReference>
<dbReference type="EC" id="3.1.-.-" evidence="8"/>
<keyword evidence="2 6" id="KW-0479">Metal-binding</keyword>
<feature type="binding site" evidence="6">
    <location>
        <position position="403"/>
    </location>
    <ligand>
        <name>Mg(2+)</name>
        <dbReference type="ChEBI" id="CHEBI:18420"/>
        <label>1</label>
    </ligand>
</feature>
<dbReference type="Pfam" id="PF03372">
    <property type="entry name" value="Exo_endo_phos"/>
    <property type="match status" value="1"/>
</dbReference>
<evidence type="ECO:0000256" key="9">
    <source>
        <dbReference type="SAM" id="MobiDB-lite"/>
    </source>
</evidence>
<dbReference type="GO" id="GO:0003906">
    <property type="term" value="F:DNA-(apurinic or apyrimidinic site) endonuclease activity"/>
    <property type="evidence" value="ECO:0007669"/>
    <property type="project" value="TreeGrafter"/>
</dbReference>
<evidence type="ECO:0000256" key="5">
    <source>
        <dbReference type="PIRSR" id="PIRSR604808-1"/>
    </source>
</evidence>
<evidence type="ECO:0000256" key="8">
    <source>
        <dbReference type="RuleBase" id="RU362131"/>
    </source>
</evidence>
<feature type="compositionally biased region" description="Basic and acidic residues" evidence="9">
    <location>
        <begin position="88"/>
        <end position="109"/>
    </location>
</feature>
<dbReference type="STRING" id="670580.A0A1X6N995"/>
<accession>A0A1X6N995</accession>
<protein>
    <recommendedName>
        <fullName evidence="8">DNA-(apurinic or apyrimidinic site) endonuclease</fullName>
        <ecNumber evidence="8">3.1.-.-</ecNumber>
    </recommendedName>
</protein>
<sequence>MPQLLLATALRRLSLAPSRVCHPALLEQRRRFHFAPLAPPLLRNATMPPKRAASGSSRVKRKAPLSESESPEGATDSEPQSRASSPEPEEKPRTKKAKVDKPAKAKAEESGAGAAPAGDGALAPNGQPTNKVIPVHVSIPPRVPGTTRIATWNICGLAAAQKKVRVARAVHVHAGLLTAGVCAQGFKYYVEAEDADVLVLTETKPVPVSVLVDLGEEDLLELPGHPDPGSVKGRILTLEFSNYYLIGTYVVNAGQGLKTLEAKKEWNVHFTKYMRELDMRKPVIWTGDLNVAPTELDLANPKTNWNKTPGYTEVETSAFARILNPSSAAASDAASQDDAAPGKFVDVWRKLHPDDRHYTYFSYRFNCRMKGIGWRLDMFVVSERIEERVKMCEIRSEIYGASDHCPVALEIEGEL</sequence>
<dbReference type="CDD" id="cd09087">
    <property type="entry name" value="Ape1-like_AP-endo"/>
    <property type="match status" value="1"/>
</dbReference>
<feature type="domain" description="Endonuclease/exonuclease/phosphatase" evidence="10">
    <location>
        <begin position="150"/>
        <end position="404"/>
    </location>
</feature>
<feature type="active site" evidence="5">
    <location>
        <position position="249"/>
    </location>
</feature>
<dbReference type="GO" id="GO:0006284">
    <property type="term" value="P:base-excision repair"/>
    <property type="evidence" value="ECO:0007669"/>
    <property type="project" value="TreeGrafter"/>
</dbReference>
<evidence type="ECO:0000256" key="3">
    <source>
        <dbReference type="ARBA" id="ARBA00022801"/>
    </source>
</evidence>
<feature type="active site" description="Proton donor/acceptor" evidence="5">
    <location>
        <position position="288"/>
    </location>
</feature>
<evidence type="ECO:0000313" key="11">
    <source>
        <dbReference type="EMBL" id="OSX65134.1"/>
    </source>
</evidence>
<dbReference type="PROSITE" id="PS51435">
    <property type="entry name" value="AP_NUCLEASE_F1_4"/>
    <property type="match status" value="1"/>
</dbReference>
<feature type="region of interest" description="Disordered" evidence="9">
    <location>
        <begin position="40"/>
        <end position="129"/>
    </location>
</feature>
<evidence type="ECO:0000256" key="4">
    <source>
        <dbReference type="ARBA" id="ARBA00022842"/>
    </source>
</evidence>
<evidence type="ECO:0000259" key="10">
    <source>
        <dbReference type="Pfam" id="PF03372"/>
    </source>
</evidence>
<dbReference type="OrthoDB" id="498125at2759"/>
<proteinExistence type="inferred from homology"/>
<feature type="compositionally biased region" description="Low complexity" evidence="9">
    <location>
        <begin position="110"/>
        <end position="126"/>
    </location>
</feature>
<gene>
    <name evidence="11" type="ORF">POSPLADRAFT_1136164</name>
</gene>
<evidence type="ECO:0000313" key="12">
    <source>
        <dbReference type="Proteomes" id="UP000194127"/>
    </source>
</evidence>